<dbReference type="Pfam" id="PF13577">
    <property type="entry name" value="SnoaL_4"/>
    <property type="match status" value="1"/>
</dbReference>
<dbReference type="OrthoDB" id="981191at2"/>
<dbReference type="SUPFAM" id="SSF54427">
    <property type="entry name" value="NTF2-like"/>
    <property type="match status" value="1"/>
</dbReference>
<accession>A0A318HCT4</accession>
<evidence type="ECO:0000313" key="2">
    <source>
        <dbReference type="EMBL" id="PXX06051.1"/>
    </source>
</evidence>
<gene>
    <name evidence="2" type="ORF">C8E89_11599</name>
</gene>
<reference evidence="3" key="1">
    <citation type="submission" date="2018-05" db="EMBL/GenBank/DDBJ databases">
        <authorList>
            <person name="Deangelis K."/>
            <person name="Huntemann M."/>
            <person name="Clum A."/>
            <person name="Pillay M."/>
            <person name="Palaniappan K."/>
            <person name="Varghese N."/>
            <person name="Mikhailova N."/>
            <person name="Stamatis D."/>
            <person name="Reddy T."/>
            <person name="Daum C."/>
            <person name="Shapiro N."/>
            <person name="Ivanova N."/>
            <person name="Kyrpides N."/>
            <person name="Woyke T."/>
        </authorList>
    </citation>
    <scope>NUCLEOTIDE SEQUENCE [LARGE SCALE GENOMIC DNA]</scope>
    <source>
        <strain evidence="3">GAS496</strain>
    </source>
</reference>
<reference evidence="2 3" key="2">
    <citation type="submission" date="2018-06" db="EMBL/GenBank/DDBJ databases">
        <title>Sequencing of bacterial isolates from soil warming experiment in Harvard Forest, Massachusetts, USA.</title>
        <authorList>
            <person name="Deangelis K.PhD."/>
        </authorList>
    </citation>
    <scope>NUCLEOTIDE SEQUENCE [LARGE SCALE GENOMIC DNA]</scope>
    <source>
        <strain evidence="2 3">GAS496</strain>
    </source>
</reference>
<name>A0A318HCT4_9MYCO</name>
<organism evidence="2 3">
    <name type="scientific">Mycolicibacterium moriokaense</name>
    <dbReference type="NCBI Taxonomy" id="39691"/>
    <lineage>
        <taxon>Bacteria</taxon>
        <taxon>Bacillati</taxon>
        <taxon>Actinomycetota</taxon>
        <taxon>Actinomycetes</taxon>
        <taxon>Mycobacteriales</taxon>
        <taxon>Mycobacteriaceae</taxon>
        <taxon>Mycolicibacterium</taxon>
    </lineage>
</organism>
<keyword evidence="3" id="KW-1185">Reference proteome</keyword>
<protein>
    <submittedName>
        <fullName evidence="2">SnoaL-like protein</fullName>
    </submittedName>
</protein>
<feature type="domain" description="SnoaL-like" evidence="1">
    <location>
        <begin position="4"/>
        <end position="124"/>
    </location>
</feature>
<dbReference type="InterPro" id="IPR037401">
    <property type="entry name" value="SnoaL-like"/>
</dbReference>
<sequence length="146" mass="16419">MDADKEQIAEVLIRYATGIDSKDWPLLRSCWTDEIDVDYQQLGRFTSADALTDVMRQLHENMGPTYHRLSNFVIAVDGDRATARSYVQAVLMLQPNDSTNWVDALGHYDDVFVRTPNGWRISERVSRTARTLTGGDIAAAATKGRI</sequence>
<proteinExistence type="predicted"/>
<evidence type="ECO:0000313" key="3">
    <source>
        <dbReference type="Proteomes" id="UP000247781"/>
    </source>
</evidence>
<dbReference type="Gene3D" id="3.10.450.50">
    <property type="match status" value="1"/>
</dbReference>
<dbReference type="RefSeq" id="WP_110318103.1">
    <property type="nucleotide sequence ID" value="NZ_QJJU01000015.1"/>
</dbReference>
<evidence type="ECO:0000259" key="1">
    <source>
        <dbReference type="Pfam" id="PF13577"/>
    </source>
</evidence>
<dbReference type="InterPro" id="IPR032710">
    <property type="entry name" value="NTF2-like_dom_sf"/>
</dbReference>
<dbReference type="EMBL" id="QJJU01000015">
    <property type="protein sequence ID" value="PXX06051.1"/>
    <property type="molecule type" value="Genomic_DNA"/>
</dbReference>
<dbReference type="CDD" id="cd00531">
    <property type="entry name" value="NTF2_like"/>
    <property type="match status" value="1"/>
</dbReference>
<dbReference type="AlphaFoldDB" id="A0A318HCT4"/>
<dbReference type="Proteomes" id="UP000247781">
    <property type="component" value="Unassembled WGS sequence"/>
</dbReference>
<comment type="caution">
    <text evidence="2">The sequence shown here is derived from an EMBL/GenBank/DDBJ whole genome shotgun (WGS) entry which is preliminary data.</text>
</comment>